<evidence type="ECO:0000259" key="1">
    <source>
        <dbReference type="Pfam" id="PF13460"/>
    </source>
</evidence>
<sequence length="218" mass="24287">MKKTAIVIGATGLTGGYLLDTLLNDDRYATVKLFSRSSVKKKHPKIKEYFIDMFDLQSAKSDFMADEVFCCIGTTAKKTPDKELYKQIDYGIPVNAARLAKENGISTFIVMSSMGANSRSTVFYNRLKGTMEDDVRATGIANTYMVRPSLIGGERNESRPGEYFGKQLFKILNPLMIGSLKKYRLIHPSKIAKAMVRLANDQFDSTIVESDVLQKLGA</sequence>
<gene>
    <name evidence="2" type="ORF">GWK10_08255</name>
</gene>
<reference evidence="2 3" key="1">
    <citation type="submission" date="2020-01" db="EMBL/GenBank/DDBJ databases">
        <title>Spongiivirga citrea KCTC 32990T.</title>
        <authorList>
            <person name="Wang G."/>
        </authorList>
    </citation>
    <scope>NUCLEOTIDE SEQUENCE [LARGE SCALE GENOMIC DNA]</scope>
    <source>
        <strain evidence="2 3">KCTC 32990</strain>
    </source>
</reference>
<dbReference type="AlphaFoldDB" id="A0A6M0CTT1"/>
<dbReference type="PANTHER" id="PTHR14097">
    <property type="entry name" value="OXIDOREDUCTASE HTATIP2"/>
    <property type="match status" value="1"/>
</dbReference>
<accession>A0A6M0CTT1</accession>
<proteinExistence type="predicted"/>
<dbReference type="InterPro" id="IPR016040">
    <property type="entry name" value="NAD(P)-bd_dom"/>
</dbReference>
<dbReference type="SUPFAM" id="SSF51735">
    <property type="entry name" value="NAD(P)-binding Rossmann-fold domains"/>
    <property type="match status" value="1"/>
</dbReference>
<dbReference type="PANTHER" id="PTHR14097:SF7">
    <property type="entry name" value="OXIDOREDUCTASE HTATIP2"/>
    <property type="match status" value="1"/>
</dbReference>
<organism evidence="2 3">
    <name type="scientific">Spongiivirga citrea</name>
    <dbReference type="NCBI Taxonomy" id="1481457"/>
    <lineage>
        <taxon>Bacteria</taxon>
        <taxon>Pseudomonadati</taxon>
        <taxon>Bacteroidota</taxon>
        <taxon>Flavobacteriia</taxon>
        <taxon>Flavobacteriales</taxon>
        <taxon>Flavobacteriaceae</taxon>
        <taxon>Spongiivirga</taxon>
    </lineage>
</organism>
<name>A0A6M0CTT1_9FLAO</name>
<protein>
    <submittedName>
        <fullName evidence="2">NAD(P)H-binding protein</fullName>
    </submittedName>
</protein>
<evidence type="ECO:0000313" key="3">
    <source>
        <dbReference type="Proteomes" id="UP000474296"/>
    </source>
</evidence>
<comment type="caution">
    <text evidence="2">The sequence shown here is derived from an EMBL/GenBank/DDBJ whole genome shotgun (WGS) entry which is preliminary data.</text>
</comment>
<evidence type="ECO:0000313" key="2">
    <source>
        <dbReference type="EMBL" id="NER17200.1"/>
    </source>
</evidence>
<dbReference type="Pfam" id="PF13460">
    <property type="entry name" value="NAD_binding_10"/>
    <property type="match status" value="1"/>
</dbReference>
<feature type="domain" description="NAD(P)-binding" evidence="1">
    <location>
        <begin position="9"/>
        <end position="143"/>
    </location>
</feature>
<dbReference type="Gene3D" id="3.40.50.720">
    <property type="entry name" value="NAD(P)-binding Rossmann-like Domain"/>
    <property type="match status" value="1"/>
</dbReference>
<dbReference type="EMBL" id="JAABOQ010000003">
    <property type="protein sequence ID" value="NER17200.1"/>
    <property type="molecule type" value="Genomic_DNA"/>
</dbReference>
<keyword evidence="3" id="KW-1185">Reference proteome</keyword>
<dbReference type="Proteomes" id="UP000474296">
    <property type="component" value="Unassembled WGS sequence"/>
</dbReference>
<dbReference type="InterPro" id="IPR036291">
    <property type="entry name" value="NAD(P)-bd_dom_sf"/>
</dbReference>